<accession>A0A5N6XUG5</accession>
<dbReference type="PANTHER" id="PTHR43201">
    <property type="entry name" value="ACYL-COA SYNTHETASE"/>
    <property type="match status" value="1"/>
</dbReference>
<dbReference type="GO" id="GO:0031956">
    <property type="term" value="F:medium-chain fatty acid-CoA ligase activity"/>
    <property type="evidence" value="ECO:0007669"/>
    <property type="project" value="TreeGrafter"/>
</dbReference>
<evidence type="ECO:0000259" key="1">
    <source>
        <dbReference type="Pfam" id="PF00501"/>
    </source>
</evidence>
<protein>
    <recommendedName>
        <fullName evidence="1">AMP-dependent synthetase/ligase domain-containing protein</fullName>
    </recommendedName>
</protein>
<dbReference type="GO" id="GO:0006631">
    <property type="term" value="P:fatty acid metabolic process"/>
    <property type="evidence" value="ECO:0007669"/>
    <property type="project" value="TreeGrafter"/>
</dbReference>
<dbReference type="Pfam" id="PF00501">
    <property type="entry name" value="AMP-binding"/>
    <property type="match status" value="2"/>
</dbReference>
<gene>
    <name evidence="2" type="ORF">BDV24DRAFT_178385</name>
</gene>
<organism evidence="2">
    <name type="scientific">Aspergillus arachidicola</name>
    <dbReference type="NCBI Taxonomy" id="656916"/>
    <lineage>
        <taxon>Eukaryota</taxon>
        <taxon>Fungi</taxon>
        <taxon>Dikarya</taxon>
        <taxon>Ascomycota</taxon>
        <taxon>Pezizomycotina</taxon>
        <taxon>Eurotiomycetes</taxon>
        <taxon>Eurotiomycetidae</taxon>
        <taxon>Eurotiales</taxon>
        <taxon>Aspergillaceae</taxon>
        <taxon>Aspergillus</taxon>
        <taxon>Aspergillus subgen. Circumdati</taxon>
    </lineage>
</organism>
<feature type="domain" description="AMP-dependent synthetase/ligase" evidence="1">
    <location>
        <begin position="175"/>
        <end position="355"/>
    </location>
</feature>
<dbReference type="InterPro" id="IPR000873">
    <property type="entry name" value="AMP-dep_synth/lig_dom"/>
</dbReference>
<reference evidence="2" key="1">
    <citation type="submission" date="2019-04" db="EMBL/GenBank/DDBJ databases">
        <title>Friends and foes A comparative genomics study of 23 Aspergillus species from section Flavi.</title>
        <authorList>
            <consortium name="DOE Joint Genome Institute"/>
            <person name="Kjaerbolling I."/>
            <person name="Vesth T."/>
            <person name="Frisvad J.C."/>
            <person name="Nybo J.L."/>
            <person name="Theobald S."/>
            <person name="Kildgaard S."/>
            <person name="Isbrandt T."/>
            <person name="Kuo A."/>
            <person name="Sato A."/>
            <person name="Lyhne E.K."/>
            <person name="Kogle M.E."/>
            <person name="Wiebenga A."/>
            <person name="Kun R.S."/>
            <person name="Lubbers R.J."/>
            <person name="Makela M.R."/>
            <person name="Barry K."/>
            <person name="Chovatia M."/>
            <person name="Clum A."/>
            <person name="Daum C."/>
            <person name="Haridas S."/>
            <person name="He G."/>
            <person name="LaButti K."/>
            <person name="Lipzen A."/>
            <person name="Mondo S."/>
            <person name="Riley R."/>
            <person name="Salamov A."/>
            <person name="Simmons B.A."/>
            <person name="Magnuson J.K."/>
            <person name="Henrissat B."/>
            <person name="Mortensen U.H."/>
            <person name="Larsen T.O."/>
            <person name="Devries R.P."/>
            <person name="Grigoriev I.V."/>
            <person name="Machida M."/>
            <person name="Baker S.E."/>
            <person name="Andersen M.R."/>
        </authorList>
    </citation>
    <scope>NUCLEOTIDE SEQUENCE</scope>
    <source>
        <strain evidence="2">CBS 117612</strain>
    </source>
</reference>
<name>A0A5N6XUG5_9EURO</name>
<dbReference type="Proteomes" id="UP000325558">
    <property type="component" value="Unassembled WGS sequence"/>
</dbReference>
<dbReference type="Gene3D" id="3.40.50.12780">
    <property type="entry name" value="N-terminal domain of ligase-like"/>
    <property type="match status" value="1"/>
</dbReference>
<dbReference type="AlphaFoldDB" id="A0A5N6XUG5"/>
<dbReference type="SUPFAM" id="SSF56801">
    <property type="entry name" value="Acetyl-CoA synthetase-like"/>
    <property type="match status" value="1"/>
</dbReference>
<feature type="domain" description="AMP-dependent synthetase/ligase" evidence="1">
    <location>
        <begin position="27"/>
        <end position="89"/>
    </location>
</feature>
<dbReference type="PANTHER" id="PTHR43201:SF6">
    <property type="entry name" value="ACYL COA SYNTHETASE (EUROFUNG)"/>
    <property type="match status" value="1"/>
</dbReference>
<dbReference type="EMBL" id="ML737191">
    <property type="protein sequence ID" value="KAE8336722.1"/>
    <property type="molecule type" value="Genomic_DNA"/>
</dbReference>
<proteinExistence type="predicted"/>
<sequence length="458" mass="49716">MPSNIALVHSPQYPKLWNKTLGSLTDEQEALHGDKSVLVVPWQSVTLSYRQLAQRSRVLAKAMLEMGLHHGDCVGIITGNCYQYIEGFLRELRNAVIASSCKLGFFSPAIGSRSLGPNLTLPELRRMVLLASDAVGGEHVGSQEYGTFTSNAHSVFMNDSVLKQMEQWLSVDDVLNLQNLINNAHFVGDTMKLTPDDIICCPPPLFHCSGLVMGFLASSCYGGSLIFPSDYFNAKIAVDCMVQENATVILGVPTMYIAKMEVAAQTGHRSHRLRTGIVSGSTISLSLVKQVQQCMGVGKTPLTCITGLEDSDEKRATTVGRVMPHTTAKVINTNENTLRRGERGELCASGPSQTREVMKRDENGILERSAGSTGVVEVFLNPAVQGGTQVLGILGSLNLSPREHRDVSRHTIIGTIRQQPGATTAVVLRIQFYDARAAVIAVDLRNREAGASSCFFIL</sequence>
<dbReference type="Gene3D" id="3.40.50.980">
    <property type="match status" value="1"/>
</dbReference>
<dbReference type="InterPro" id="IPR042099">
    <property type="entry name" value="ANL_N_sf"/>
</dbReference>
<dbReference type="OrthoDB" id="10253115at2759"/>
<evidence type="ECO:0000313" key="2">
    <source>
        <dbReference type="EMBL" id="KAE8336722.1"/>
    </source>
</evidence>